<dbReference type="EMBL" id="ML976675">
    <property type="protein sequence ID" value="KAF1974369.1"/>
    <property type="molecule type" value="Genomic_DNA"/>
</dbReference>
<evidence type="ECO:0000313" key="2">
    <source>
        <dbReference type="Proteomes" id="UP000800036"/>
    </source>
</evidence>
<feature type="non-terminal residue" evidence="1">
    <location>
        <position position="57"/>
    </location>
</feature>
<reference evidence="1" key="1">
    <citation type="journal article" date="2020" name="Stud. Mycol.">
        <title>101 Dothideomycetes genomes: a test case for predicting lifestyles and emergence of pathogens.</title>
        <authorList>
            <person name="Haridas S."/>
            <person name="Albert R."/>
            <person name="Binder M."/>
            <person name="Bloem J."/>
            <person name="Labutti K."/>
            <person name="Salamov A."/>
            <person name="Andreopoulos B."/>
            <person name="Baker S."/>
            <person name="Barry K."/>
            <person name="Bills G."/>
            <person name="Bluhm B."/>
            <person name="Cannon C."/>
            <person name="Castanera R."/>
            <person name="Culley D."/>
            <person name="Daum C."/>
            <person name="Ezra D."/>
            <person name="Gonzalez J."/>
            <person name="Henrissat B."/>
            <person name="Kuo A."/>
            <person name="Liang C."/>
            <person name="Lipzen A."/>
            <person name="Lutzoni F."/>
            <person name="Magnuson J."/>
            <person name="Mondo S."/>
            <person name="Nolan M."/>
            <person name="Ohm R."/>
            <person name="Pangilinan J."/>
            <person name="Park H.-J."/>
            <person name="Ramirez L."/>
            <person name="Alfaro M."/>
            <person name="Sun H."/>
            <person name="Tritt A."/>
            <person name="Yoshinaga Y."/>
            <person name="Zwiers L.-H."/>
            <person name="Turgeon B."/>
            <person name="Goodwin S."/>
            <person name="Spatafora J."/>
            <person name="Crous P."/>
            <person name="Grigoriev I."/>
        </authorList>
    </citation>
    <scope>NUCLEOTIDE SEQUENCE</scope>
    <source>
        <strain evidence="1">CBS 107.79</strain>
    </source>
</reference>
<feature type="non-terminal residue" evidence="1">
    <location>
        <position position="1"/>
    </location>
</feature>
<protein>
    <recommendedName>
        <fullName evidence="3">Heterokaryon incompatibility domain-containing protein</fullName>
    </recommendedName>
</protein>
<name>A0A6A5VDD5_9PLEO</name>
<proteinExistence type="predicted"/>
<keyword evidence="2" id="KW-1185">Reference proteome</keyword>
<dbReference type="Proteomes" id="UP000800036">
    <property type="component" value="Unassembled WGS sequence"/>
</dbReference>
<sequence>DFDLIKRWLKYCQANHHECRQSPNPTAFHLQVIDSQTRSLVVITPNDPYAALSYVWG</sequence>
<evidence type="ECO:0008006" key="3">
    <source>
        <dbReference type="Google" id="ProtNLM"/>
    </source>
</evidence>
<gene>
    <name evidence="1" type="ORF">BU23DRAFT_380033</name>
</gene>
<accession>A0A6A5VDD5</accession>
<dbReference type="AlphaFoldDB" id="A0A6A5VDD5"/>
<evidence type="ECO:0000313" key="1">
    <source>
        <dbReference type="EMBL" id="KAF1974369.1"/>
    </source>
</evidence>
<organism evidence="1 2">
    <name type="scientific">Bimuria novae-zelandiae CBS 107.79</name>
    <dbReference type="NCBI Taxonomy" id="1447943"/>
    <lineage>
        <taxon>Eukaryota</taxon>
        <taxon>Fungi</taxon>
        <taxon>Dikarya</taxon>
        <taxon>Ascomycota</taxon>
        <taxon>Pezizomycotina</taxon>
        <taxon>Dothideomycetes</taxon>
        <taxon>Pleosporomycetidae</taxon>
        <taxon>Pleosporales</taxon>
        <taxon>Massarineae</taxon>
        <taxon>Didymosphaeriaceae</taxon>
        <taxon>Bimuria</taxon>
    </lineage>
</organism>